<feature type="region of interest" description="Disordered" evidence="1">
    <location>
        <begin position="37"/>
        <end position="56"/>
    </location>
</feature>
<gene>
    <name evidence="2" type="ORF">V1478_011140</name>
</gene>
<name>A0ABD2AGE1_VESSQ</name>
<reference evidence="2 3" key="1">
    <citation type="journal article" date="2024" name="Ann. Entomol. Soc. Am.">
        <title>Genomic analyses of the southern and eastern yellowjacket wasps (Hymenoptera: Vespidae) reveal evolutionary signatures of social life.</title>
        <authorList>
            <person name="Catto M.A."/>
            <person name="Caine P.B."/>
            <person name="Orr S.E."/>
            <person name="Hunt B.G."/>
            <person name="Goodisman M.A.D."/>
        </authorList>
    </citation>
    <scope>NUCLEOTIDE SEQUENCE [LARGE SCALE GENOMIC DNA]</scope>
    <source>
        <strain evidence="2">233</strain>
        <tissue evidence="2">Head and thorax</tissue>
    </source>
</reference>
<evidence type="ECO:0000313" key="2">
    <source>
        <dbReference type="EMBL" id="KAL2719678.1"/>
    </source>
</evidence>
<feature type="region of interest" description="Disordered" evidence="1">
    <location>
        <begin position="102"/>
        <end position="133"/>
    </location>
</feature>
<dbReference type="EMBL" id="JAUDFV010000149">
    <property type="protein sequence ID" value="KAL2719678.1"/>
    <property type="molecule type" value="Genomic_DNA"/>
</dbReference>
<dbReference type="AlphaFoldDB" id="A0ABD2AGE1"/>
<proteinExistence type="predicted"/>
<dbReference type="Proteomes" id="UP001607302">
    <property type="component" value="Unassembled WGS sequence"/>
</dbReference>
<keyword evidence="3" id="KW-1185">Reference proteome</keyword>
<organism evidence="2 3">
    <name type="scientific">Vespula squamosa</name>
    <name type="common">Southern yellow jacket</name>
    <name type="synonym">Wasp</name>
    <dbReference type="NCBI Taxonomy" id="30214"/>
    <lineage>
        <taxon>Eukaryota</taxon>
        <taxon>Metazoa</taxon>
        <taxon>Ecdysozoa</taxon>
        <taxon>Arthropoda</taxon>
        <taxon>Hexapoda</taxon>
        <taxon>Insecta</taxon>
        <taxon>Pterygota</taxon>
        <taxon>Neoptera</taxon>
        <taxon>Endopterygota</taxon>
        <taxon>Hymenoptera</taxon>
        <taxon>Apocrita</taxon>
        <taxon>Aculeata</taxon>
        <taxon>Vespoidea</taxon>
        <taxon>Vespidae</taxon>
        <taxon>Vespinae</taxon>
        <taxon>Vespula</taxon>
    </lineage>
</organism>
<evidence type="ECO:0000256" key="1">
    <source>
        <dbReference type="SAM" id="MobiDB-lite"/>
    </source>
</evidence>
<sequence>MFMNIAIGIISVLTGTFYYCNKAAVNEKYTVTEELISSSKTTNVAPTRPPRKPRYNNRKFEIEEKYPSISNRSTTSESSIDGRGIKVVTAQIEGQPNSLRSVVLPSRDADPTSDVIELRRSRRRSFVMSPQDK</sequence>
<protein>
    <submittedName>
        <fullName evidence="2">Uncharacterized protein</fullName>
    </submittedName>
</protein>
<evidence type="ECO:0000313" key="3">
    <source>
        <dbReference type="Proteomes" id="UP001607302"/>
    </source>
</evidence>
<accession>A0ABD2AGE1</accession>
<comment type="caution">
    <text evidence="2">The sequence shown here is derived from an EMBL/GenBank/DDBJ whole genome shotgun (WGS) entry which is preliminary data.</text>
</comment>